<dbReference type="PANTHER" id="PTHR47331">
    <property type="entry name" value="PHD-TYPE DOMAIN-CONTAINING PROTEIN"/>
    <property type="match status" value="1"/>
</dbReference>
<dbReference type="Pfam" id="PF05380">
    <property type="entry name" value="Peptidase_A17"/>
    <property type="match status" value="1"/>
</dbReference>
<evidence type="ECO:0000313" key="2">
    <source>
        <dbReference type="EMBL" id="KAJ8955929.1"/>
    </source>
</evidence>
<comment type="caution">
    <text evidence="2">The sequence shown here is derived from an EMBL/GenBank/DDBJ whole genome shotgun (WGS) entry which is preliminary data.</text>
</comment>
<name>A0ABQ9IRI8_9CUCU</name>
<gene>
    <name evidence="2" type="ORF">NQ317_001799</name>
</gene>
<evidence type="ECO:0000313" key="3">
    <source>
        <dbReference type="Proteomes" id="UP001162164"/>
    </source>
</evidence>
<dbReference type="InterPro" id="IPR008042">
    <property type="entry name" value="Retrotrans_Pao"/>
</dbReference>
<proteinExistence type="predicted"/>
<sequence length="1165" mass="131659">MLYINHAPPALLLESAKTDSSYSLNDLLYTGPKLQKDVVTMFLNFRLFAVAFIADLRQMYRQILLEKKRLAFSTYIMAEVSTFELNTVSFGVKSSPFLALRTVCQLANDEQFSLPLAAEIVKKDMYTDDLISSVSTGCQAIILYRELVELFRRGGFELVKWATNSKLLLQNIPEEYRSPSIVHFDTDFLKVLGLQWDPHADILAFSLDISKKKCSKRIVLSTVARCFDPLGSIFMFSSEYLCSLACRHVVVAKMAKITRETKSDIVQIVNECLSDDFTNKLCSRVFKQMDKRMEVWEGKFGKIDKCLASLSDDLSKQLANVDDSLKSIKSSLDSNNEKLTNLTKTCDQLQQNIKSNSLRFCGIEESDGENTVELIASFVTMQLKIPCAVQDIDFAYRIGKVQGNDSKKRAILVKFVNHWQRSLIFNAKKSLKSLGTRVAVYEDLTKDRYQALVAAKEKYGKQQAWSAGGKIFALYNGLSETWLDENTTDSAVAINGYNLVRKDRRSRGGGEAFYVKSSIKFKVLDTPIFHNNIIKQLWISVKLQGKTVCLGALYRPPSNNLSESLECLDGVISEFLPEYGLVQIVSQPTRITDTSSTLIDILVFSNSVLSSGAEVIKMEGISDHHLDTNIAVMNINSDLCNISKYSEDHGLILNEAKTELLVFGSHRNHVINDPNFIITLNAQSLKPVNCCKNLGACDGCSVLLVGFADACQTSYGALVYLRINTGKGICTNLLYAKTKLSPMKVVSVPRLELMAKTSYRSKLNIENIIALSDSTITLSWLNAPPYRWTTFVANSVLQIQQLVPSSSWYHVNGKDNISDCLSRGLSPSSFLENKFWWSGPLWLQDKFSCWPIKSIGSEHYTTLEEKPIFMVGLNKEIDPFYLFVRRCSTWLKVLHSVAFVLRFLKLVPRGTFFLANDLLKSKIAIIKVVQAYHFASDIRKLETDSSCSTSLRPLRPFMHKGILRVGGRLVNSKFEPDAQHPILLPKRDPFVDLLIDYFHTTNLHTGPHLVLSLLRQKYWILSAQMNTMLTQIEALMNSRPLCVLSSDPAEPMALTPSHFLTLTPLKQLPADNLNLENVNKLDRFQMFDRMIQDYWKRWRVEYLNTLQVRQRWTTSNFPIKIGTVVLLAWPNTPPLHWPLGIITETFPGKDGQVRVVSVKTKTGNL</sequence>
<dbReference type="InterPro" id="IPR036691">
    <property type="entry name" value="Endo/exonu/phosph_ase_sf"/>
</dbReference>
<dbReference type="InterPro" id="IPR040676">
    <property type="entry name" value="DUF5641"/>
</dbReference>
<organism evidence="2 3">
    <name type="scientific">Molorchus minor</name>
    <dbReference type="NCBI Taxonomy" id="1323400"/>
    <lineage>
        <taxon>Eukaryota</taxon>
        <taxon>Metazoa</taxon>
        <taxon>Ecdysozoa</taxon>
        <taxon>Arthropoda</taxon>
        <taxon>Hexapoda</taxon>
        <taxon>Insecta</taxon>
        <taxon>Pterygota</taxon>
        <taxon>Neoptera</taxon>
        <taxon>Endopterygota</taxon>
        <taxon>Coleoptera</taxon>
        <taxon>Polyphaga</taxon>
        <taxon>Cucujiformia</taxon>
        <taxon>Chrysomeloidea</taxon>
        <taxon>Cerambycidae</taxon>
        <taxon>Lamiinae</taxon>
        <taxon>Monochamini</taxon>
        <taxon>Molorchus</taxon>
    </lineage>
</organism>
<keyword evidence="3" id="KW-1185">Reference proteome</keyword>
<dbReference type="Pfam" id="PF18701">
    <property type="entry name" value="DUF5641"/>
    <property type="match status" value="1"/>
</dbReference>
<dbReference type="Gene3D" id="3.60.10.10">
    <property type="entry name" value="Endonuclease/exonuclease/phosphatase"/>
    <property type="match status" value="1"/>
</dbReference>
<accession>A0ABQ9IRI8</accession>
<reference evidence="2" key="1">
    <citation type="journal article" date="2023" name="Insect Mol. Biol.">
        <title>Genome sequencing provides insights into the evolution of gene families encoding plant cell wall-degrading enzymes in longhorned beetles.</title>
        <authorList>
            <person name="Shin N.R."/>
            <person name="Okamura Y."/>
            <person name="Kirsch R."/>
            <person name="Pauchet Y."/>
        </authorList>
    </citation>
    <scope>NUCLEOTIDE SEQUENCE</scope>
    <source>
        <strain evidence="2">MMC_N1</strain>
    </source>
</reference>
<feature type="domain" description="DUF5641" evidence="1">
    <location>
        <begin position="1083"/>
        <end position="1164"/>
    </location>
</feature>
<dbReference type="EMBL" id="JAPWTJ010003491">
    <property type="protein sequence ID" value="KAJ8955929.1"/>
    <property type="molecule type" value="Genomic_DNA"/>
</dbReference>
<dbReference type="SUPFAM" id="SSF56219">
    <property type="entry name" value="DNase I-like"/>
    <property type="match status" value="1"/>
</dbReference>
<dbReference type="Proteomes" id="UP001162164">
    <property type="component" value="Unassembled WGS sequence"/>
</dbReference>
<evidence type="ECO:0000259" key="1">
    <source>
        <dbReference type="Pfam" id="PF18701"/>
    </source>
</evidence>
<protein>
    <recommendedName>
        <fullName evidence="1">DUF5641 domain-containing protein</fullName>
    </recommendedName>
</protein>
<dbReference type="Gene3D" id="3.30.70.1820">
    <property type="entry name" value="L1 transposable element, RRM domain"/>
    <property type="match status" value="1"/>
</dbReference>